<accession>A0ACB8TDF8</accession>
<protein>
    <submittedName>
        <fullName evidence="1">TPR-like protein</fullName>
    </submittedName>
</protein>
<reference evidence="1" key="1">
    <citation type="submission" date="2021-03" db="EMBL/GenBank/DDBJ databases">
        <authorList>
            <consortium name="DOE Joint Genome Institute"/>
            <person name="Ahrendt S."/>
            <person name="Looney B.P."/>
            <person name="Miyauchi S."/>
            <person name="Morin E."/>
            <person name="Drula E."/>
            <person name="Courty P.E."/>
            <person name="Chicoki N."/>
            <person name="Fauchery L."/>
            <person name="Kohler A."/>
            <person name="Kuo A."/>
            <person name="Labutti K."/>
            <person name="Pangilinan J."/>
            <person name="Lipzen A."/>
            <person name="Riley R."/>
            <person name="Andreopoulos W."/>
            <person name="He G."/>
            <person name="Johnson J."/>
            <person name="Barry K.W."/>
            <person name="Grigoriev I.V."/>
            <person name="Nagy L."/>
            <person name="Hibbett D."/>
            <person name="Henrissat B."/>
            <person name="Matheny P.B."/>
            <person name="Labbe J."/>
            <person name="Martin F."/>
        </authorList>
    </citation>
    <scope>NUCLEOTIDE SEQUENCE</scope>
    <source>
        <strain evidence="1">HHB10654</strain>
    </source>
</reference>
<dbReference type="EMBL" id="MU277192">
    <property type="protein sequence ID" value="KAI0066456.1"/>
    <property type="molecule type" value="Genomic_DNA"/>
</dbReference>
<comment type="caution">
    <text evidence="1">The sequence shown here is derived from an EMBL/GenBank/DDBJ whole genome shotgun (WGS) entry which is preliminary data.</text>
</comment>
<gene>
    <name evidence="1" type="ORF">BV25DRAFT_1388155</name>
</gene>
<evidence type="ECO:0000313" key="2">
    <source>
        <dbReference type="Proteomes" id="UP000814140"/>
    </source>
</evidence>
<organism evidence="1 2">
    <name type="scientific">Artomyces pyxidatus</name>
    <dbReference type="NCBI Taxonomy" id="48021"/>
    <lineage>
        <taxon>Eukaryota</taxon>
        <taxon>Fungi</taxon>
        <taxon>Dikarya</taxon>
        <taxon>Basidiomycota</taxon>
        <taxon>Agaricomycotina</taxon>
        <taxon>Agaricomycetes</taxon>
        <taxon>Russulales</taxon>
        <taxon>Auriscalpiaceae</taxon>
        <taxon>Artomyces</taxon>
    </lineage>
</organism>
<dbReference type="Proteomes" id="UP000814140">
    <property type="component" value="Unassembled WGS sequence"/>
</dbReference>
<proteinExistence type="predicted"/>
<sequence length="208" mass="22755">MANTAISSALKAEGNQLFGKGDYAAAASVYTCAIAVDETNAVLYANRAACYNRVKQFQQCRDSALKATELDCHYWKGWWRLAQAYDALEQFEDSARAWAVTVVNYPKENLTAAQIAQKEKFVSQAKNARDNGATQGIEHMSRGSGGTAGLVMELPFGKAPWEVGSKMIGPLLAQGNVTSCVHVILNAYDSFEKGMMELRNKDFRKPGV</sequence>
<reference evidence="1" key="2">
    <citation type="journal article" date="2022" name="New Phytol.">
        <title>Evolutionary transition to the ectomycorrhizal habit in the genomes of a hyperdiverse lineage of mushroom-forming fungi.</title>
        <authorList>
            <person name="Looney B."/>
            <person name="Miyauchi S."/>
            <person name="Morin E."/>
            <person name="Drula E."/>
            <person name="Courty P.E."/>
            <person name="Kohler A."/>
            <person name="Kuo A."/>
            <person name="LaButti K."/>
            <person name="Pangilinan J."/>
            <person name="Lipzen A."/>
            <person name="Riley R."/>
            <person name="Andreopoulos W."/>
            <person name="He G."/>
            <person name="Johnson J."/>
            <person name="Nolan M."/>
            <person name="Tritt A."/>
            <person name="Barry K.W."/>
            <person name="Grigoriev I.V."/>
            <person name="Nagy L.G."/>
            <person name="Hibbett D."/>
            <person name="Henrissat B."/>
            <person name="Matheny P.B."/>
            <person name="Labbe J."/>
            <person name="Martin F.M."/>
        </authorList>
    </citation>
    <scope>NUCLEOTIDE SEQUENCE</scope>
    <source>
        <strain evidence="1">HHB10654</strain>
    </source>
</reference>
<name>A0ACB8TDF8_9AGAM</name>
<keyword evidence="2" id="KW-1185">Reference proteome</keyword>
<evidence type="ECO:0000313" key="1">
    <source>
        <dbReference type="EMBL" id="KAI0066456.1"/>
    </source>
</evidence>